<comment type="caution">
    <text evidence="2">The sequence shown here is derived from an EMBL/GenBank/DDBJ whole genome shotgun (WGS) entry which is preliminary data.</text>
</comment>
<accession>A0A4Q2R6U4</accession>
<keyword evidence="3" id="KW-1185">Reference proteome</keyword>
<evidence type="ECO:0000313" key="2">
    <source>
        <dbReference type="EMBL" id="RYB01423.1"/>
    </source>
</evidence>
<feature type="transmembrane region" description="Helical" evidence="1">
    <location>
        <begin position="40"/>
        <end position="60"/>
    </location>
</feature>
<dbReference type="RefSeq" id="WP_129222192.1">
    <property type="nucleotide sequence ID" value="NZ_QYBC01000041.1"/>
</dbReference>
<proteinExistence type="predicted"/>
<gene>
    <name evidence="2" type="ORF">D3272_26215</name>
</gene>
<reference evidence="2 3" key="1">
    <citation type="submission" date="2018-09" db="EMBL/GenBank/DDBJ databases">
        <authorList>
            <person name="Grouzdev D.S."/>
            <person name="Krutkina M.S."/>
        </authorList>
    </citation>
    <scope>NUCLEOTIDE SEQUENCE [LARGE SCALE GENOMIC DNA]</scope>
    <source>
        <strain evidence="2 3">RmlP001</strain>
    </source>
</reference>
<keyword evidence="1" id="KW-0472">Membrane</keyword>
<dbReference type="PROSITE" id="PS51257">
    <property type="entry name" value="PROKAR_LIPOPROTEIN"/>
    <property type="match status" value="1"/>
</dbReference>
<keyword evidence="1" id="KW-0812">Transmembrane</keyword>
<organism evidence="2 3">
    <name type="scientific">Lichenibacterium ramalinae</name>
    <dbReference type="NCBI Taxonomy" id="2316527"/>
    <lineage>
        <taxon>Bacteria</taxon>
        <taxon>Pseudomonadati</taxon>
        <taxon>Pseudomonadota</taxon>
        <taxon>Alphaproteobacteria</taxon>
        <taxon>Hyphomicrobiales</taxon>
        <taxon>Lichenihabitantaceae</taxon>
        <taxon>Lichenibacterium</taxon>
    </lineage>
</organism>
<reference evidence="2 3" key="2">
    <citation type="submission" date="2019-02" db="EMBL/GenBank/DDBJ databases">
        <title>'Lichenibacterium ramalinii' gen. nov. sp. nov., 'Lichenibacterium minor' gen. nov. sp. nov.</title>
        <authorList>
            <person name="Pankratov T."/>
        </authorList>
    </citation>
    <scope>NUCLEOTIDE SEQUENCE [LARGE SCALE GENOMIC DNA]</scope>
    <source>
        <strain evidence="2 3">RmlP001</strain>
    </source>
</reference>
<keyword evidence="1" id="KW-1133">Transmembrane helix</keyword>
<dbReference type="Proteomes" id="UP000289411">
    <property type="component" value="Unassembled WGS sequence"/>
</dbReference>
<dbReference type="EMBL" id="QYBC01000041">
    <property type="protein sequence ID" value="RYB01423.1"/>
    <property type="molecule type" value="Genomic_DNA"/>
</dbReference>
<evidence type="ECO:0000313" key="3">
    <source>
        <dbReference type="Proteomes" id="UP000289411"/>
    </source>
</evidence>
<evidence type="ECO:0000256" key="1">
    <source>
        <dbReference type="SAM" id="Phobius"/>
    </source>
</evidence>
<name>A0A4Q2R6U4_9HYPH</name>
<dbReference type="AlphaFoldDB" id="A0A4Q2R6U4"/>
<protein>
    <submittedName>
        <fullName evidence="2">Uncharacterized protein</fullName>
    </submittedName>
</protein>
<sequence>MRGIVVGAVFTLILWVFLGWCGVCACQWLEYTSFSPSTIALASSLACIVVASVAGVVWVASIGEDDAMTASELSLVTFD</sequence>